<dbReference type="CDD" id="cd03192">
    <property type="entry name" value="GST_C_Sigma_like"/>
    <property type="match status" value="1"/>
</dbReference>
<feature type="domain" description="GST N-terminal" evidence="6">
    <location>
        <begin position="3"/>
        <end position="80"/>
    </location>
</feature>
<protein>
    <recommendedName>
        <fullName evidence="2">glutathione transferase</fullName>
        <ecNumber evidence="2">2.5.1.18</ecNumber>
    </recommendedName>
</protein>
<feature type="domain" description="GST C-terminal" evidence="7">
    <location>
        <begin position="82"/>
        <end position="204"/>
    </location>
</feature>
<proteinExistence type="inferred from homology"/>
<dbReference type="InterPro" id="IPR036282">
    <property type="entry name" value="Glutathione-S-Trfase_C_sf"/>
</dbReference>
<name>A0AA38IW80_9CUCU</name>
<dbReference type="InterPro" id="IPR004046">
    <property type="entry name" value="GST_C"/>
</dbReference>
<dbReference type="InterPro" id="IPR036249">
    <property type="entry name" value="Thioredoxin-like_sf"/>
</dbReference>
<comment type="caution">
    <text evidence="8">The sequence shown here is derived from an EMBL/GenBank/DDBJ whole genome shotgun (WGS) entry which is preliminary data.</text>
</comment>
<organism evidence="8 9">
    <name type="scientific">Zophobas morio</name>
    <dbReference type="NCBI Taxonomy" id="2755281"/>
    <lineage>
        <taxon>Eukaryota</taxon>
        <taxon>Metazoa</taxon>
        <taxon>Ecdysozoa</taxon>
        <taxon>Arthropoda</taxon>
        <taxon>Hexapoda</taxon>
        <taxon>Insecta</taxon>
        <taxon>Pterygota</taxon>
        <taxon>Neoptera</taxon>
        <taxon>Endopterygota</taxon>
        <taxon>Coleoptera</taxon>
        <taxon>Polyphaga</taxon>
        <taxon>Cucujiformia</taxon>
        <taxon>Tenebrionidae</taxon>
        <taxon>Zophobas</taxon>
    </lineage>
</organism>
<evidence type="ECO:0000259" key="6">
    <source>
        <dbReference type="PROSITE" id="PS50404"/>
    </source>
</evidence>
<dbReference type="Gene3D" id="1.20.1050.10">
    <property type="match status" value="1"/>
</dbReference>
<dbReference type="SFLD" id="SFLDG01205">
    <property type="entry name" value="AMPS.1"/>
    <property type="match status" value="1"/>
</dbReference>
<comment type="catalytic activity">
    <reaction evidence="5">
        <text>RX + glutathione = an S-substituted glutathione + a halide anion + H(+)</text>
        <dbReference type="Rhea" id="RHEA:16437"/>
        <dbReference type="ChEBI" id="CHEBI:15378"/>
        <dbReference type="ChEBI" id="CHEBI:16042"/>
        <dbReference type="ChEBI" id="CHEBI:17792"/>
        <dbReference type="ChEBI" id="CHEBI:57925"/>
        <dbReference type="ChEBI" id="CHEBI:90779"/>
        <dbReference type="EC" id="2.5.1.18"/>
    </reaction>
</comment>
<dbReference type="InterPro" id="IPR040079">
    <property type="entry name" value="Glutathione_S-Trfase"/>
</dbReference>
<dbReference type="PROSITE" id="PS50405">
    <property type="entry name" value="GST_CTER"/>
    <property type="match status" value="1"/>
</dbReference>
<dbReference type="EC" id="2.5.1.18" evidence="2"/>
<dbReference type="SFLD" id="SFLDG00363">
    <property type="entry name" value="AMPS_(cytGST):_Alpha-__Mu-__Pi"/>
    <property type="match status" value="1"/>
</dbReference>
<dbReference type="InterPro" id="IPR050213">
    <property type="entry name" value="GST_superfamily"/>
</dbReference>
<dbReference type="SUPFAM" id="SSF52833">
    <property type="entry name" value="Thioredoxin-like"/>
    <property type="match status" value="1"/>
</dbReference>
<dbReference type="GO" id="GO:0004364">
    <property type="term" value="F:glutathione transferase activity"/>
    <property type="evidence" value="ECO:0007669"/>
    <property type="project" value="UniProtKB-EC"/>
</dbReference>
<dbReference type="Gene3D" id="3.40.30.10">
    <property type="entry name" value="Glutaredoxin"/>
    <property type="match status" value="1"/>
</dbReference>
<evidence type="ECO:0000313" key="9">
    <source>
        <dbReference type="Proteomes" id="UP001168821"/>
    </source>
</evidence>
<keyword evidence="9" id="KW-1185">Reference proteome</keyword>
<dbReference type="GO" id="GO:0004602">
    <property type="term" value="F:glutathione peroxidase activity"/>
    <property type="evidence" value="ECO:0007669"/>
    <property type="project" value="UniProtKB-ARBA"/>
</dbReference>
<reference evidence="8" key="1">
    <citation type="journal article" date="2023" name="G3 (Bethesda)">
        <title>Whole genome assemblies of Zophobas morio and Tenebrio molitor.</title>
        <authorList>
            <person name="Kaur S."/>
            <person name="Stinson S.A."/>
            <person name="diCenzo G.C."/>
        </authorList>
    </citation>
    <scope>NUCLEOTIDE SEQUENCE</scope>
    <source>
        <strain evidence="8">QUZm001</strain>
    </source>
</reference>
<comment type="similarity">
    <text evidence="4">Belongs to the GST superfamily. Sigma family.</text>
</comment>
<evidence type="ECO:0000256" key="1">
    <source>
        <dbReference type="ARBA" id="ARBA00011738"/>
    </source>
</evidence>
<evidence type="ECO:0000256" key="3">
    <source>
        <dbReference type="ARBA" id="ARBA00022679"/>
    </source>
</evidence>
<evidence type="ECO:0000256" key="2">
    <source>
        <dbReference type="ARBA" id="ARBA00012452"/>
    </source>
</evidence>
<gene>
    <name evidence="8" type="ORF">Zmor_007734</name>
</gene>
<dbReference type="AlphaFoldDB" id="A0AA38IW80"/>
<comment type="subunit">
    <text evidence="1">Homodimer.</text>
</comment>
<dbReference type="Pfam" id="PF14497">
    <property type="entry name" value="GST_C_3"/>
    <property type="match status" value="1"/>
</dbReference>
<dbReference type="InterPro" id="IPR010987">
    <property type="entry name" value="Glutathione-S-Trfase_C-like"/>
</dbReference>
<dbReference type="FunFam" id="3.40.30.10:FF:000035">
    <property type="entry name" value="hematopoietic prostaglandin D synthase"/>
    <property type="match status" value="1"/>
</dbReference>
<dbReference type="FunFam" id="1.20.1050.10:FF:000030">
    <property type="entry name" value="Glutathione S-transferase S1"/>
    <property type="match status" value="1"/>
</dbReference>
<dbReference type="GO" id="GO:0006749">
    <property type="term" value="P:glutathione metabolic process"/>
    <property type="evidence" value="ECO:0007669"/>
    <property type="project" value="TreeGrafter"/>
</dbReference>
<dbReference type="CDD" id="cd03039">
    <property type="entry name" value="GST_N_Sigma_like"/>
    <property type="match status" value="1"/>
</dbReference>
<dbReference type="SFLD" id="SFLDS00019">
    <property type="entry name" value="Glutathione_Transferase_(cytos"/>
    <property type="match status" value="1"/>
</dbReference>
<evidence type="ECO:0000259" key="7">
    <source>
        <dbReference type="PROSITE" id="PS50405"/>
    </source>
</evidence>
<sequence length="204" mass="23411">MAPQYKLTYFDIRGLAETIRYLFKYGEIEFEDVRIKHENWPPLKDSTPFGVLPILEHNGKVVGQSIAIARYLGRKVKLAGENEWENLEIDAVVDTLNDMKSKLSAIFAEKDEAKKKVLIEAVKKDTFSFYLPRLEAIVKKNKGYFALGRLTWADFYFATVSPAYDLVTGEDILASYPNLKSVREKVNALPAIKKWIEVRPKTDF</sequence>
<keyword evidence="3" id="KW-0808">Transferase</keyword>
<dbReference type="SUPFAM" id="SSF47616">
    <property type="entry name" value="GST C-terminal domain-like"/>
    <property type="match status" value="1"/>
</dbReference>
<dbReference type="PANTHER" id="PTHR11571">
    <property type="entry name" value="GLUTATHIONE S-TRANSFERASE"/>
    <property type="match status" value="1"/>
</dbReference>
<dbReference type="Proteomes" id="UP001168821">
    <property type="component" value="Unassembled WGS sequence"/>
</dbReference>
<dbReference type="PROSITE" id="PS50404">
    <property type="entry name" value="GST_NTER"/>
    <property type="match status" value="1"/>
</dbReference>
<dbReference type="Pfam" id="PF02798">
    <property type="entry name" value="GST_N"/>
    <property type="match status" value="1"/>
</dbReference>
<dbReference type="InterPro" id="IPR004045">
    <property type="entry name" value="Glutathione_S-Trfase_N"/>
</dbReference>
<dbReference type="EMBL" id="JALNTZ010000002">
    <property type="protein sequence ID" value="KAJ3663475.1"/>
    <property type="molecule type" value="Genomic_DNA"/>
</dbReference>
<accession>A0AA38IW80</accession>
<evidence type="ECO:0000256" key="5">
    <source>
        <dbReference type="ARBA" id="ARBA00047960"/>
    </source>
</evidence>
<dbReference type="PANTHER" id="PTHR11571:SF224">
    <property type="entry name" value="HEMATOPOIETIC PROSTAGLANDIN D SYNTHASE"/>
    <property type="match status" value="1"/>
</dbReference>
<evidence type="ECO:0000313" key="8">
    <source>
        <dbReference type="EMBL" id="KAJ3663475.1"/>
    </source>
</evidence>
<evidence type="ECO:0000256" key="4">
    <source>
        <dbReference type="ARBA" id="ARBA00038317"/>
    </source>
</evidence>